<sequence length="246" mass="28863">MNNSTGNIRFVSKDILFNTPKKTDVGPTKPPLEEPKKTRKYIKRQKPKVEACTPIICKKVRANSRPQIRMNQPGFMNQYENGYASLRYNGLQYMHRHDIYQGQRIDTSQLKMPQNFYMNYHYSATNNQYYTPPHLPQYYPPCSPLLGSAMDINSHINVLRVMPEFGCIFEETEDYMKELERLLTIQLNEVAGDQIQTAPFWRNDELHEMLCSYELDSSSELTFCTGPVKEILETAYNYEELEKCLW</sequence>
<comment type="caution">
    <text evidence="1">The sequence shown here is derived from an EMBL/GenBank/DDBJ whole genome shotgun (WGS) entry which is preliminary data.</text>
</comment>
<accession>A0A8S1CQ19</accession>
<proteinExistence type="predicted"/>
<reference evidence="1 2" key="1">
    <citation type="submission" date="2020-04" db="EMBL/GenBank/DDBJ databases">
        <authorList>
            <person name="Alioto T."/>
            <person name="Alioto T."/>
            <person name="Gomez Garrido J."/>
        </authorList>
    </citation>
    <scope>NUCLEOTIDE SEQUENCE [LARGE SCALE GENOMIC DNA]</scope>
</reference>
<protein>
    <submittedName>
        <fullName evidence="1">Uncharacterized protein</fullName>
    </submittedName>
</protein>
<dbReference type="Proteomes" id="UP000494165">
    <property type="component" value="Unassembled WGS sequence"/>
</dbReference>
<name>A0A8S1CQ19_9INSE</name>
<organism evidence="1 2">
    <name type="scientific">Cloeon dipterum</name>
    <dbReference type="NCBI Taxonomy" id="197152"/>
    <lineage>
        <taxon>Eukaryota</taxon>
        <taxon>Metazoa</taxon>
        <taxon>Ecdysozoa</taxon>
        <taxon>Arthropoda</taxon>
        <taxon>Hexapoda</taxon>
        <taxon>Insecta</taxon>
        <taxon>Pterygota</taxon>
        <taxon>Palaeoptera</taxon>
        <taxon>Ephemeroptera</taxon>
        <taxon>Pisciforma</taxon>
        <taxon>Baetidae</taxon>
        <taxon>Cloeon</taxon>
    </lineage>
</organism>
<dbReference type="EMBL" id="CADEPI010000086">
    <property type="protein sequence ID" value="CAB3373534.1"/>
    <property type="molecule type" value="Genomic_DNA"/>
</dbReference>
<keyword evidence="2" id="KW-1185">Reference proteome</keyword>
<gene>
    <name evidence="1" type="ORF">CLODIP_2_CD15182</name>
</gene>
<evidence type="ECO:0000313" key="2">
    <source>
        <dbReference type="Proteomes" id="UP000494165"/>
    </source>
</evidence>
<evidence type="ECO:0000313" key="1">
    <source>
        <dbReference type="EMBL" id="CAB3373534.1"/>
    </source>
</evidence>
<dbReference type="AlphaFoldDB" id="A0A8S1CQ19"/>